<gene>
    <name evidence="1" type="ORF">FLACOL7796_00816</name>
</gene>
<protein>
    <submittedName>
        <fullName evidence="1">Uncharacterized protein</fullName>
    </submittedName>
</protein>
<keyword evidence="2" id="KW-1185">Reference proteome</keyword>
<evidence type="ECO:0000313" key="2">
    <source>
        <dbReference type="Proteomes" id="UP000474567"/>
    </source>
</evidence>
<sequence length="223" mass="25898">MKMAHPKKLQKNNSKMEYRPFSEIAAAKLDSGEPVVYKDELTSLEWQNKRTQIVERDEGACTGCGALPTEMIDRRPYRKKTEQEAEAYATGMRETYKDLISSMDEFFKSLIIPMEKKFLDNLSIPLNATDKHIVLHVHHKYYVYGRHAWEYPDDALVTLCQSCHQDVHNSSLIPVYEDEKRQLELNVVKCPKCNGSGYLNKYYYHLDGICFGCEGNRYIGLRK</sequence>
<reference evidence="1 2" key="1">
    <citation type="submission" date="2020-02" db="EMBL/GenBank/DDBJ databases">
        <authorList>
            <person name="Criscuolo A."/>
        </authorList>
    </citation>
    <scope>NUCLEOTIDE SEQUENCE [LARGE SCALE GENOMIC DNA]</scope>
    <source>
        <strain evidence="1">CECT7796</strain>
    </source>
</reference>
<proteinExistence type="predicted"/>
<dbReference type="Proteomes" id="UP000474567">
    <property type="component" value="Unassembled WGS sequence"/>
</dbReference>
<evidence type="ECO:0000313" key="1">
    <source>
        <dbReference type="EMBL" id="CAA9195823.1"/>
    </source>
</evidence>
<organism evidence="1 2">
    <name type="scientific">Flavobacterium collinsii</name>
    <dbReference type="NCBI Taxonomy" id="1114861"/>
    <lineage>
        <taxon>Bacteria</taxon>
        <taxon>Pseudomonadati</taxon>
        <taxon>Bacteroidota</taxon>
        <taxon>Flavobacteriia</taxon>
        <taxon>Flavobacteriales</taxon>
        <taxon>Flavobacteriaceae</taxon>
        <taxon>Flavobacterium</taxon>
    </lineage>
</organism>
<name>A0ABM8KEV3_9FLAO</name>
<accession>A0ABM8KEV3</accession>
<comment type="caution">
    <text evidence="1">The sequence shown here is derived from an EMBL/GenBank/DDBJ whole genome shotgun (WGS) entry which is preliminary data.</text>
</comment>
<dbReference type="RefSeq" id="WP_173964790.1">
    <property type="nucleotide sequence ID" value="NZ_CADCST010000063.1"/>
</dbReference>
<dbReference type="EMBL" id="CADCST010000063">
    <property type="protein sequence ID" value="CAA9195823.1"/>
    <property type="molecule type" value="Genomic_DNA"/>
</dbReference>